<feature type="compositionally biased region" description="Basic residues" evidence="6">
    <location>
        <begin position="395"/>
        <end position="409"/>
    </location>
</feature>
<evidence type="ECO:0000256" key="6">
    <source>
        <dbReference type="SAM" id="MobiDB-lite"/>
    </source>
</evidence>
<feature type="compositionally biased region" description="Basic and acidic residues" evidence="6">
    <location>
        <begin position="499"/>
        <end position="514"/>
    </location>
</feature>
<sequence>MAGQMVCHYEVLGVERDAGDSELKKAYRKLALKWHPDKNPDNITECTEKFAVIQKAFDVLADPQERAWYDKHREAILKGYGDDYEGSSINLMQYFTASAYSGFGDDSKGFYTVYTEAFYKISEEDLKFASGDKDKDFEIPQFGSSDSSYEEVVHPFYAYWQSYSTSRSFVWKETYDTRDAPNRRVARLMEKDNKKLRDAAKKEWNEEIRALVSFVRKRDKRVQAYRKRLEEKNAERARLDAEKRKQERIEREKQFQEYAKQGAEVRAEMEAELRQMEAALQEEFGDDSASSASGSEEDNQEEDFLNDLFCVACNKEFKSDKAFANHQNSKKHKENVAFLKEQMAEEEEEIADGRQEEDSSKEEEEEVDDDADLGDLLQDSNDDDGDGIPESNQPKKNKLSKKQKKKRKQQQAAERSKPVHDDVLEDLPSHIADRLKMTSPERSQEADEEDKGMDEDKETGEDDRTGEVDPCERLNGSVEDAEESEKPAVKLKGKKAKEARRAAREKTANQEQKTKVQSASDDPVVCNVCRNEFPTRNKLFNHIKSSGHALHVPSMHRTVDGGEKSGAKSKKKGRKK</sequence>
<dbReference type="Pfam" id="PF21884">
    <property type="entry name" value="ZUO1-like_ZHD"/>
    <property type="match status" value="1"/>
</dbReference>
<dbReference type="GO" id="GO:0008270">
    <property type="term" value="F:zinc ion binding"/>
    <property type="evidence" value="ECO:0007669"/>
    <property type="project" value="UniProtKB-KW"/>
</dbReference>
<dbReference type="InterPro" id="IPR036869">
    <property type="entry name" value="J_dom_sf"/>
</dbReference>
<feature type="compositionally biased region" description="Basic and acidic residues" evidence="6">
    <location>
        <begin position="414"/>
        <end position="436"/>
    </location>
</feature>
<dbReference type="Pfam" id="PF12171">
    <property type="entry name" value="zf-C2H2_jaz"/>
    <property type="match status" value="1"/>
</dbReference>
<dbReference type="PROSITE" id="PS00028">
    <property type="entry name" value="ZINC_FINGER_C2H2_1"/>
    <property type="match status" value="2"/>
</dbReference>
<dbReference type="Proteomes" id="UP000887568">
    <property type="component" value="Unplaced"/>
</dbReference>
<evidence type="ECO:0000313" key="10">
    <source>
        <dbReference type="Proteomes" id="UP000887568"/>
    </source>
</evidence>
<feature type="domain" description="J" evidence="7">
    <location>
        <begin position="7"/>
        <end position="73"/>
    </location>
</feature>
<dbReference type="InterPro" id="IPR051964">
    <property type="entry name" value="Chaperone_stress_response"/>
</dbReference>
<dbReference type="CDD" id="cd06257">
    <property type="entry name" value="DnaJ"/>
    <property type="match status" value="1"/>
</dbReference>
<proteinExistence type="predicted"/>
<dbReference type="Gene3D" id="1.10.287.110">
    <property type="entry name" value="DnaJ domain"/>
    <property type="match status" value="1"/>
</dbReference>
<name>A0A914AY95_PATMI</name>
<dbReference type="InterPro" id="IPR054076">
    <property type="entry name" value="ZUO1-like_ZHD"/>
</dbReference>
<dbReference type="PRINTS" id="PR00625">
    <property type="entry name" value="JDOMAIN"/>
</dbReference>
<organism evidence="9 10">
    <name type="scientific">Patiria miniata</name>
    <name type="common">Bat star</name>
    <name type="synonym">Asterina miniata</name>
    <dbReference type="NCBI Taxonomy" id="46514"/>
    <lineage>
        <taxon>Eukaryota</taxon>
        <taxon>Metazoa</taxon>
        <taxon>Echinodermata</taxon>
        <taxon>Eleutherozoa</taxon>
        <taxon>Asterozoa</taxon>
        <taxon>Asteroidea</taxon>
        <taxon>Valvatacea</taxon>
        <taxon>Valvatida</taxon>
        <taxon>Asterinidae</taxon>
        <taxon>Patiria</taxon>
    </lineage>
</organism>
<feature type="compositionally biased region" description="Basic and acidic residues" evidence="6">
    <location>
        <begin position="557"/>
        <end position="566"/>
    </location>
</feature>
<dbReference type="InterPro" id="IPR013087">
    <property type="entry name" value="Znf_C2H2_type"/>
</dbReference>
<dbReference type="OMA" id="RANHEES"/>
<dbReference type="PANTHER" id="PTHR44029:SF1">
    <property type="entry name" value="DNAJ HOMOLOG SUBFAMILY C MEMBER 21"/>
    <property type="match status" value="1"/>
</dbReference>
<evidence type="ECO:0000256" key="2">
    <source>
        <dbReference type="ARBA" id="ARBA00022771"/>
    </source>
</evidence>
<evidence type="ECO:0000313" key="9">
    <source>
        <dbReference type="EnsemblMetazoa" id="XP_038068653.1"/>
    </source>
</evidence>
<feature type="domain" description="C2H2-type" evidence="8">
    <location>
        <begin position="524"/>
        <end position="553"/>
    </location>
</feature>
<dbReference type="GO" id="GO:0005737">
    <property type="term" value="C:cytoplasm"/>
    <property type="evidence" value="ECO:0007669"/>
    <property type="project" value="TreeGrafter"/>
</dbReference>
<dbReference type="PROSITE" id="PS50076">
    <property type="entry name" value="DNAJ_2"/>
    <property type="match status" value="1"/>
</dbReference>
<evidence type="ECO:0000256" key="4">
    <source>
        <dbReference type="ARBA" id="ARBA00074367"/>
    </source>
</evidence>
<dbReference type="SMART" id="SM00451">
    <property type="entry name" value="ZnF_U1"/>
    <property type="match status" value="2"/>
</dbReference>
<dbReference type="EnsemblMetazoa" id="XM_038212725.1">
    <property type="protein sequence ID" value="XP_038068653.1"/>
    <property type="gene ID" value="LOC119738015"/>
</dbReference>
<dbReference type="CTD" id="134218"/>
<dbReference type="SUPFAM" id="SSF57667">
    <property type="entry name" value="beta-beta-alpha zinc fingers"/>
    <property type="match status" value="1"/>
</dbReference>
<dbReference type="InterPro" id="IPR003604">
    <property type="entry name" value="Matrin/U1-like-C_Znf_C2H2"/>
</dbReference>
<feature type="region of interest" description="Disordered" evidence="6">
    <location>
        <begin position="322"/>
        <end position="522"/>
    </location>
</feature>
<dbReference type="InterPro" id="IPR001623">
    <property type="entry name" value="DnaJ_domain"/>
</dbReference>
<keyword evidence="3" id="KW-0862">Zinc</keyword>
<dbReference type="InterPro" id="IPR036236">
    <property type="entry name" value="Znf_C2H2_sf"/>
</dbReference>
<evidence type="ECO:0000259" key="7">
    <source>
        <dbReference type="PROSITE" id="PS50076"/>
    </source>
</evidence>
<dbReference type="Pfam" id="PF00226">
    <property type="entry name" value="DnaJ"/>
    <property type="match status" value="1"/>
</dbReference>
<evidence type="ECO:0000256" key="5">
    <source>
        <dbReference type="PROSITE-ProRule" id="PRU00042"/>
    </source>
</evidence>
<dbReference type="RefSeq" id="XP_038068653.1">
    <property type="nucleotide sequence ID" value="XM_038212725.1"/>
</dbReference>
<evidence type="ECO:0000256" key="1">
    <source>
        <dbReference type="ARBA" id="ARBA00022723"/>
    </source>
</evidence>
<dbReference type="PROSITE" id="PS00636">
    <property type="entry name" value="DNAJ_1"/>
    <property type="match status" value="1"/>
</dbReference>
<feature type="region of interest" description="Disordered" evidence="6">
    <location>
        <begin position="544"/>
        <end position="576"/>
    </location>
</feature>
<keyword evidence="2 5" id="KW-0863">Zinc-finger</keyword>
<dbReference type="GO" id="GO:0003676">
    <property type="term" value="F:nucleic acid binding"/>
    <property type="evidence" value="ECO:0007669"/>
    <property type="project" value="InterPro"/>
</dbReference>
<dbReference type="SUPFAM" id="SSF46565">
    <property type="entry name" value="Chaperone J-domain"/>
    <property type="match status" value="1"/>
</dbReference>
<evidence type="ECO:0000259" key="8">
    <source>
        <dbReference type="PROSITE" id="PS50157"/>
    </source>
</evidence>
<feature type="compositionally biased region" description="Acidic residues" evidence="6">
    <location>
        <begin position="446"/>
        <end position="461"/>
    </location>
</feature>
<protein>
    <recommendedName>
        <fullName evidence="4">DnaJ homolog subfamily C member 21</fullName>
    </recommendedName>
</protein>
<dbReference type="FunFam" id="1.10.287.110:FF:000046">
    <property type="entry name" value="dnaJ homolog subfamily C member 21"/>
    <property type="match status" value="1"/>
</dbReference>
<dbReference type="PROSITE" id="PS50157">
    <property type="entry name" value="ZINC_FINGER_C2H2_2"/>
    <property type="match status" value="1"/>
</dbReference>
<evidence type="ECO:0000256" key="3">
    <source>
        <dbReference type="ARBA" id="ARBA00022833"/>
    </source>
</evidence>
<dbReference type="PANTHER" id="PTHR44029">
    <property type="entry name" value="DNAJ HOMOLOG SUBFAMILY C MEMBER 21"/>
    <property type="match status" value="1"/>
</dbReference>
<feature type="compositionally biased region" description="Basic and acidic residues" evidence="6">
    <location>
        <begin position="462"/>
        <end position="472"/>
    </location>
</feature>
<reference evidence="9" key="1">
    <citation type="submission" date="2022-11" db="UniProtKB">
        <authorList>
            <consortium name="EnsemblMetazoa"/>
        </authorList>
    </citation>
    <scope>IDENTIFICATION</scope>
</reference>
<accession>A0A914AY95</accession>
<dbReference type="Gene3D" id="3.30.160.60">
    <property type="entry name" value="Classic Zinc Finger"/>
    <property type="match status" value="1"/>
</dbReference>
<dbReference type="AlphaFoldDB" id="A0A914AY95"/>
<dbReference type="InterPro" id="IPR022755">
    <property type="entry name" value="Znf_C2H2_jaz"/>
</dbReference>
<dbReference type="SMART" id="SM00271">
    <property type="entry name" value="DnaJ"/>
    <property type="match status" value="1"/>
</dbReference>
<feature type="compositionally biased region" description="Acidic residues" evidence="6">
    <location>
        <begin position="359"/>
        <end position="373"/>
    </location>
</feature>
<dbReference type="GeneID" id="119738015"/>
<keyword evidence="10" id="KW-1185">Reference proteome</keyword>
<feature type="compositionally biased region" description="Basic residues" evidence="6">
    <location>
        <begin position="567"/>
        <end position="576"/>
    </location>
</feature>
<feature type="region of interest" description="Disordered" evidence="6">
    <location>
        <begin position="282"/>
        <end position="301"/>
    </location>
</feature>
<dbReference type="OrthoDB" id="552049at2759"/>
<keyword evidence="1" id="KW-0479">Metal-binding</keyword>
<dbReference type="InterPro" id="IPR018253">
    <property type="entry name" value="DnaJ_domain_CS"/>
</dbReference>
<dbReference type="SMART" id="SM00355">
    <property type="entry name" value="ZnF_C2H2"/>
    <property type="match status" value="2"/>
</dbReference>
<feature type="compositionally biased region" description="Basic residues" evidence="6">
    <location>
        <begin position="489"/>
        <end position="498"/>
    </location>
</feature>